<dbReference type="AlphaFoldDB" id="E1QM65"/>
<dbReference type="STRING" id="644282.Deba_3297"/>
<sequence>MSAGRIGGLGRGGWLAARPSRAKRDRSHDAPPLGPLADDEPQPRILPGYQPPGQAPAQLTPRGFFLDRYVY</sequence>
<dbReference type="HOGENOM" id="CLU_2733425_0_0_7"/>
<dbReference type="Proteomes" id="UP000009047">
    <property type="component" value="Chromosome"/>
</dbReference>
<organism evidence="2 3">
    <name type="scientific">Desulfarculus baarsii (strain ATCC 33931 / DSM 2075 / LMG 7858 / VKM B-1802 / 2st14)</name>
    <dbReference type="NCBI Taxonomy" id="644282"/>
    <lineage>
        <taxon>Bacteria</taxon>
        <taxon>Pseudomonadati</taxon>
        <taxon>Thermodesulfobacteriota</taxon>
        <taxon>Desulfarculia</taxon>
        <taxon>Desulfarculales</taxon>
        <taxon>Desulfarculaceae</taxon>
        <taxon>Desulfarculus</taxon>
    </lineage>
</organism>
<dbReference type="KEGG" id="dbr:Deba_3297"/>
<proteinExistence type="predicted"/>
<dbReference type="EMBL" id="CP002085">
    <property type="protein sequence ID" value="ADK86650.1"/>
    <property type="molecule type" value="Genomic_DNA"/>
</dbReference>
<feature type="region of interest" description="Disordered" evidence="1">
    <location>
        <begin position="1"/>
        <end position="60"/>
    </location>
</feature>
<evidence type="ECO:0000256" key="1">
    <source>
        <dbReference type="SAM" id="MobiDB-lite"/>
    </source>
</evidence>
<keyword evidence="3" id="KW-1185">Reference proteome</keyword>
<evidence type="ECO:0000313" key="3">
    <source>
        <dbReference type="Proteomes" id="UP000009047"/>
    </source>
</evidence>
<dbReference type="RefSeq" id="WP_013260086.1">
    <property type="nucleotide sequence ID" value="NC_014365.1"/>
</dbReference>
<feature type="compositionally biased region" description="Gly residues" evidence="1">
    <location>
        <begin position="1"/>
        <end position="13"/>
    </location>
</feature>
<accession>E1QM65</accession>
<reference evidence="2 3" key="1">
    <citation type="journal article" date="2010" name="Stand. Genomic Sci.">
        <title>Complete genome sequence of Desulfarculus baarsii type strain (2st14).</title>
        <authorList>
            <person name="Sun H."/>
            <person name="Spring S."/>
            <person name="Lapidus A."/>
            <person name="Davenport K."/>
            <person name="Del Rio T.G."/>
            <person name="Tice H."/>
            <person name="Nolan M."/>
            <person name="Copeland A."/>
            <person name="Cheng J.F."/>
            <person name="Lucas S."/>
            <person name="Tapia R."/>
            <person name="Goodwin L."/>
            <person name="Pitluck S."/>
            <person name="Ivanova N."/>
            <person name="Pagani I."/>
            <person name="Mavromatis K."/>
            <person name="Ovchinnikova G."/>
            <person name="Pati A."/>
            <person name="Chen A."/>
            <person name="Palaniappan K."/>
            <person name="Hauser L."/>
            <person name="Chang Y.J."/>
            <person name="Jeffries C.D."/>
            <person name="Detter J.C."/>
            <person name="Han C."/>
            <person name="Rohde M."/>
            <person name="Brambilla E."/>
            <person name="Goker M."/>
            <person name="Woyke T."/>
            <person name="Bristow J."/>
            <person name="Eisen J.A."/>
            <person name="Markowitz V."/>
            <person name="Hugenholtz P."/>
            <person name="Kyrpides N.C."/>
            <person name="Klenk H.P."/>
            <person name="Land M."/>
        </authorList>
    </citation>
    <scope>NUCLEOTIDE SEQUENCE [LARGE SCALE GENOMIC DNA]</scope>
    <source>
        <strain evidence="3">ATCC 33931 / DSM 2075 / LMG 7858 / VKM B-1802 / 2st14</strain>
    </source>
</reference>
<name>E1QM65_DESB2</name>
<evidence type="ECO:0000313" key="2">
    <source>
        <dbReference type="EMBL" id="ADK86650.1"/>
    </source>
</evidence>
<gene>
    <name evidence="2" type="ordered locus">Deba_3297</name>
</gene>
<protein>
    <submittedName>
        <fullName evidence="2">Uncharacterized protein</fullName>
    </submittedName>
</protein>